<dbReference type="AlphaFoldDB" id="A0A4R6TK31"/>
<evidence type="ECO:0000313" key="3">
    <source>
        <dbReference type="Proteomes" id="UP000295468"/>
    </source>
</evidence>
<keyword evidence="3" id="KW-1185">Reference proteome</keyword>
<keyword evidence="2" id="KW-0326">Glycosidase</keyword>
<evidence type="ECO:0000259" key="1">
    <source>
        <dbReference type="SMART" id="SM00642"/>
    </source>
</evidence>
<dbReference type="Pfam" id="PF00128">
    <property type="entry name" value="Alpha-amylase"/>
    <property type="match status" value="1"/>
</dbReference>
<gene>
    <name evidence="2" type="ORF">CLV82_1685</name>
</gene>
<keyword evidence="2" id="KW-0378">Hydrolase</keyword>
<dbReference type="InterPro" id="IPR013780">
    <property type="entry name" value="Glyco_hydro_b"/>
</dbReference>
<sequence>MKTFSKPRVPDWHKNATIYEVNIRHYTPEGTFKAFSAHLPRLKKMGVDILWFMPLHPISEKNRKGELGSPYAPAHYTRINPYFGTDADFRELLDQVHAREMHAIIDWIPNHTGWDHPWIGEHPDWYLKDDTGNITDPINLYTGESWGWTDVAALDYNNREMRKGMIAAMCYWVEEVGVDGFRVDVAHGVPLDFWEECTDVLYAIKPLFMLAEAEIPELLNSGCFVMDYGWDMHKILTRIARFKGAAGSEGARLVQGNLQQNTGDEIPEEVHSYDIDRLLEIKRSRYHRGYQMYFTSNHDENAWSGSAYEWFGEAHEAFAVLTATFSGMPLLYSGMESAIDKQFKFFTKDEIDWGDFRNAAFYEQLFQLKHRNRALWNGSHGGRLVKIHTGKDQDIYAFTREKEGDRVVVVINFSSKHHQVHLAFNFKEGPFFSLFSGRKEFFEQGLDLHLDPWDYKVYSNR</sequence>
<evidence type="ECO:0000313" key="2">
    <source>
        <dbReference type="EMBL" id="TDQ30987.1"/>
    </source>
</evidence>
<dbReference type="OrthoDB" id="9805159at2"/>
<dbReference type="SUPFAM" id="SSF51445">
    <property type="entry name" value="(Trans)glycosidases"/>
    <property type="match status" value="1"/>
</dbReference>
<dbReference type="Gene3D" id="3.20.20.80">
    <property type="entry name" value="Glycosidases"/>
    <property type="match status" value="1"/>
</dbReference>
<accession>A0A4R6TK31</accession>
<dbReference type="EMBL" id="SNYI01000002">
    <property type="protein sequence ID" value="TDQ30987.1"/>
    <property type="molecule type" value="Genomic_DNA"/>
</dbReference>
<proteinExistence type="predicted"/>
<dbReference type="PANTHER" id="PTHR47786">
    <property type="entry name" value="ALPHA-1,4-GLUCAN:MALTOSE-1-PHOSPHATE MALTOSYLTRANSFERASE"/>
    <property type="match status" value="1"/>
</dbReference>
<reference evidence="2 3" key="1">
    <citation type="submission" date="2019-03" db="EMBL/GenBank/DDBJ databases">
        <title>Genomic Encyclopedia of Archaeal and Bacterial Type Strains, Phase II (KMG-II): from individual species to whole genera.</title>
        <authorList>
            <person name="Goeker M."/>
        </authorList>
    </citation>
    <scope>NUCLEOTIDE SEQUENCE [LARGE SCALE GENOMIC DNA]</scope>
    <source>
        <strain evidence="2 3">DSM 18435</strain>
    </source>
</reference>
<dbReference type="InterPro" id="IPR032091">
    <property type="entry name" value="Malt_amylase-like_C"/>
</dbReference>
<dbReference type="InterPro" id="IPR017853">
    <property type="entry name" value="GH"/>
</dbReference>
<dbReference type="PANTHER" id="PTHR47786:SF2">
    <property type="entry name" value="GLYCOSYL HYDROLASE FAMILY 13 CATALYTIC DOMAIN-CONTAINING PROTEIN"/>
    <property type="match status" value="1"/>
</dbReference>
<comment type="caution">
    <text evidence="2">The sequence shown here is derived from an EMBL/GenBank/DDBJ whole genome shotgun (WGS) entry which is preliminary data.</text>
</comment>
<dbReference type="GO" id="GO:0016798">
    <property type="term" value="F:hydrolase activity, acting on glycosyl bonds"/>
    <property type="evidence" value="ECO:0007669"/>
    <property type="project" value="UniProtKB-KW"/>
</dbReference>
<protein>
    <submittedName>
        <fullName evidence="2">Glycosidase</fullName>
    </submittedName>
</protein>
<organism evidence="2 3">
    <name type="scientific">Zeaxanthinibacter enoshimensis</name>
    <dbReference type="NCBI Taxonomy" id="392009"/>
    <lineage>
        <taxon>Bacteria</taxon>
        <taxon>Pseudomonadati</taxon>
        <taxon>Bacteroidota</taxon>
        <taxon>Flavobacteriia</taxon>
        <taxon>Flavobacteriales</taxon>
        <taxon>Flavobacteriaceae</taxon>
        <taxon>Zeaxanthinibacter</taxon>
    </lineage>
</organism>
<dbReference type="SUPFAM" id="SSF51011">
    <property type="entry name" value="Glycosyl hydrolase domain"/>
    <property type="match status" value="1"/>
</dbReference>
<dbReference type="RefSeq" id="WP_133643848.1">
    <property type="nucleotide sequence ID" value="NZ_SNYI01000002.1"/>
</dbReference>
<dbReference type="Gene3D" id="2.60.40.1180">
    <property type="entry name" value="Golgi alpha-mannosidase II"/>
    <property type="match status" value="1"/>
</dbReference>
<dbReference type="InterPro" id="IPR006047">
    <property type="entry name" value="GH13_cat_dom"/>
</dbReference>
<dbReference type="CDD" id="cd11313">
    <property type="entry name" value="AmyAc_arch_bac_AmyA"/>
    <property type="match status" value="1"/>
</dbReference>
<feature type="domain" description="Glycosyl hydrolase family 13 catalytic" evidence="1">
    <location>
        <begin position="7"/>
        <end position="369"/>
    </location>
</feature>
<dbReference type="GO" id="GO:0005975">
    <property type="term" value="P:carbohydrate metabolic process"/>
    <property type="evidence" value="ECO:0007669"/>
    <property type="project" value="InterPro"/>
</dbReference>
<dbReference type="SMART" id="SM00642">
    <property type="entry name" value="Aamy"/>
    <property type="match status" value="1"/>
</dbReference>
<dbReference type="Pfam" id="PF16657">
    <property type="entry name" value="Malt_amylase_C"/>
    <property type="match status" value="1"/>
</dbReference>
<name>A0A4R6TK31_9FLAO</name>
<dbReference type="Proteomes" id="UP000295468">
    <property type="component" value="Unassembled WGS sequence"/>
</dbReference>